<proteinExistence type="predicted"/>
<evidence type="ECO:0000313" key="3">
    <source>
        <dbReference type="Proteomes" id="UP001152320"/>
    </source>
</evidence>
<gene>
    <name evidence="2" type="ORF">HOLleu_03041</name>
</gene>
<keyword evidence="3" id="KW-1185">Reference proteome</keyword>
<evidence type="ECO:0000259" key="1">
    <source>
        <dbReference type="Pfam" id="PF24764"/>
    </source>
</evidence>
<dbReference type="InterPro" id="IPR058913">
    <property type="entry name" value="Integrase_dom_put"/>
</dbReference>
<evidence type="ECO:0000313" key="2">
    <source>
        <dbReference type="EMBL" id="KAJ8050022.1"/>
    </source>
</evidence>
<protein>
    <recommendedName>
        <fullName evidence="1">Integrase core domain-containing protein</fullName>
    </recommendedName>
</protein>
<organism evidence="2 3">
    <name type="scientific">Holothuria leucospilota</name>
    <name type="common">Black long sea cucumber</name>
    <name type="synonym">Mertensiothuria leucospilota</name>
    <dbReference type="NCBI Taxonomy" id="206669"/>
    <lineage>
        <taxon>Eukaryota</taxon>
        <taxon>Metazoa</taxon>
        <taxon>Echinodermata</taxon>
        <taxon>Eleutherozoa</taxon>
        <taxon>Echinozoa</taxon>
        <taxon>Holothuroidea</taxon>
        <taxon>Aspidochirotacea</taxon>
        <taxon>Aspidochirotida</taxon>
        <taxon>Holothuriidae</taxon>
        <taxon>Holothuria</taxon>
    </lineage>
</organism>
<accession>A0A9Q1HHE5</accession>
<sequence length="148" mass="16878">MEVGNILDPGNEDHLFALHYIFLPRIQRNFTTFAFSWNNHSIRTENHRTPMQLWIQGSVENINNNLTAMHSILRSNAHNEAANFNENNAANAPPDNPIIIPGIVTPHSDQLIEDLRQNIDPLAPSAQHAVDLYGQTLQRLWEFQAHNL</sequence>
<dbReference type="EMBL" id="JAIZAY010000001">
    <property type="protein sequence ID" value="KAJ8050022.1"/>
    <property type="molecule type" value="Genomic_DNA"/>
</dbReference>
<dbReference type="Pfam" id="PF24764">
    <property type="entry name" value="rva_4"/>
    <property type="match status" value="1"/>
</dbReference>
<comment type="caution">
    <text evidence="2">The sequence shown here is derived from an EMBL/GenBank/DDBJ whole genome shotgun (WGS) entry which is preliminary data.</text>
</comment>
<name>A0A9Q1HHE5_HOLLE</name>
<dbReference type="Proteomes" id="UP001152320">
    <property type="component" value="Chromosome 1"/>
</dbReference>
<feature type="domain" description="Integrase core" evidence="1">
    <location>
        <begin position="1"/>
        <end position="68"/>
    </location>
</feature>
<dbReference type="OrthoDB" id="2686689at2759"/>
<dbReference type="AlphaFoldDB" id="A0A9Q1HHE5"/>
<reference evidence="2" key="1">
    <citation type="submission" date="2021-10" db="EMBL/GenBank/DDBJ databases">
        <title>Tropical sea cucumber genome reveals ecological adaptation and Cuvierian tubules defense mechanism.</title>
        <authorList>
            <person name="Chen T."/>
        </authorList>
    </citation>
    <scope>NUCLEOTIDE SEQUENCE</scope>
    <source>
        <strain evidence="2">Nanhai2018</strain>
        <tissue evidence="2">Muscle</tissue>
    </source>
</reference>